<organism evidence="1 2">
    <name type="scientific">Dioscorea alata</name>
    <name type="common">Purple yam</name>
    <dbReference type="NCBI Taxonomy" id="55571"/>
    <lineage>
        <taxon>Eukaryota</taxon>
        <taxon>Viridiplantae</taxon>
        <taxon>Streptophyta</taxon>
        <taxon>Embryophyta</taxon>
        <taxon>Tracheophyta</taxon>
        <taxon>Spermatophyta</taxon>
        <taxon>Magnoliopsida</taxon>
        <taxon>Liliopsida</taxon>
        <taxon>Dioscoreales</taxon>
        <taxon>Dioscoreaceae</taxon>
        <taxon>Dioscorea</taxon>
    </lineage>
</organism>
<accession>A0ACB7UH80</accession>
<evidence type="ECO:0000313" key="2">
    <source>
        <dbReference type="Proteomes" id="UP000827976"/>
    </source>
</evidence>
<protein>
    <submittedName>
        <fullName evidence="1">Small auxin-up RNA protein</fullName>
    </submittedName>
</protein>
<reference evidence="2" key="1">
    <citation type="journal article" date="2022" name="Nat. Commun.">
        <title>Chromosome evolution and the genetic basis of agronomically important traits in greater yam.</title>
        <authorList>
            <person name="Bredeson J.V."/>
            <person name="Lyons J.B."/>
            <person name="Oniyinde I.O."/>
            <person name="Okereke N.R."/>
            <person name="Kolade O."/>
            <person name="Nnabue I."/>
            <person name="Nwadili C.O."/>
            <person name="Hribova E."/>
            <person name="Parker M."/>
            <person name="Nwogha J."/>
            <person name="Shu S."/>
            <person name="Carlson J."/>
            <person name="Kariba R."/>
            <person name="Muthemba S."/>
            <person name="Knop K."/>
            <person name="Barton G.J."/>
            <person name="Sherwood A.V."/>
            <person name="Lopez-Montes A."/>
            <person name="Asiedu R."/>
            <person name="Jamnadass R."/>
            <person name="Muchugi A."/>
            <person name="Goodstein D."/>
            <person name="Egesi C.N."/>
            <person name="Featherston J."/>
            <person name="Asfaw A."/>
            <person name="Simpson G.G."/>
            <person name="Dolezel J."/>
            <person name="Hendre P.S."/>
            <person name="Van Deynze A."/>
            <person name="Kumar P.L."/>
            <person name="Obidiegwu J.E."/>
            <person name="Bhattacharjee R."/>
            <person name="Rokhsar D.S."/>
        </authorList>
    </citation>
    <scope>NUCLEOTIDE SEQUENCE [LARGE SCALE GENOMIC DNA]</scope>
    <source>
        <strain evidence="2">cv. TDa95/00328</strain>
    </source>
</reference>
<proteinExistence type="predicted"/>
<dbReference type="Proteomes" id="UP000827976">
    <property type="component" value="Chromosome 16"/>
</dbReference>
<gene>
    <name evidence="1" type="ORF">IHE45_16G040800</name>
</gene>
<evidence type="ECO:0000313" key="1">
    <source>
        <dbReference type="EMBL" id="KAH7659601.1"/>
    </source>
</evidence>
<name>A0ACB7UH80_DIOAL</name>
<sequence>MAILNHHHHHHLMGFHMISNTKKASSSPPKGCMVVRVGSSGEEKERFIVKVEYLNHPLFAGLLKEAEDEYGFEHKGAITIPCCLDEFLHVIHIIDRELMDNHHHHHHHHHQHHHHHHLHLAECFRP</sequence>
<comment type="caution">
    <text evidence="1">The sequence shown here is derived from an EMBL/GenBank/DDBJ whole genome shotgun (WGS) entry which is preliminary data.</text>
</comment>
<keyword evidence="2" id="KW-1185">Reference proteome</keyword>
<dbReference type="EMBL" id="CM037026">
    <property type="protein sequence ID" value="KAH7659601.1"/>
    <property type="molecule type" value="Genomic_DNA"/>
</dbReference>